<comment type="caution">
    <text evidence="2">The sequence shown here is derived from an EMBL/GenBank/DDBJ whole genome shotgun (WGS) entry which is preliminary data.</text>
</comment>
<dbReference type="RefSeq" id="WP_380725960.1">
    <property type="nucleotide sequence ID" value="NZ_JBHTLK010000141.1"/>
</dbReference>
<keyword evidence="1" id="KW-1133">Transmembrane helix</keyword>
<dbReference type="EMBL" id="JBHTLK010000141">
    <property type="protein sequence ID" value="MFD1150138.1"/>
    <property type="molecule type" value="Genomic_DNA"/>
</dbReference>
<evidence type="ECO:0000313" key="2">
    <source>
        <dbReference type="EMBL" id="MFD1150138.1"/>
    </source>
</evidence>
<feature type="transmembrane region" description="Helical" evidence="1">
    <location>
        <begin position="7"/>
        <end position="26"/>
    </location>
</feature>
<protein>
    <recommendedName>
        <fullName evidence="4">DUF3098 domain-containing protein</fullName>
    </recommendedName>
</protein>
<dbReference type="Proteomes" id="UP001597168">
    <property type="component" value="Unassembled WGS sequence"/>
</dbReference>
<gene>
    <name evidence="2" type="ORF">ACFQ3T_23645</name>
</gene>
<keyword evidence="1" id="KW-0812">Transmembrane</keyword>
<keyword evidence="1" id="KW-0472">Membrane</keyword>
<evidence type="ECO:0000313" key="3">
    <source>
        <dbReference type="Proteomes" id="UP001597168"/>
    </source>
</evidence>
<proteinExistence type="predicted"/>
<evidence type="ECO:0000256" key="1">
    <source>
        <dbReference type="SAM" id="Phobius"/>
    </source>
</evidence>
<sequence length="62" mass="6416">MRSNRRLELLIASAGLLVLIVLGIVVPSVRAGGFEVNVPIAIGSVVVPALLLALIGSRNNRG</sequence>
<organism evidence="2 3">
    <name type="scientific">Saccharothrix hoggarensis</name>
    <dbReference type="NCBI Taxonomy" id="913853"/>
    <lineage>
        <taxon>Bacteria</taxon>
        <taxon>Bacillati</taxon>
        <taxon>Actinomycetota</taxon>
        <taxon>Actinomycetes</taxon>
        <taxon>Pseudonocardiales</taxon>
        <taxon>Pseudonocardiaceae</taxon>
        <taxon>Saccharothrix</taxon>
    </lineage>
</organism>
<accession>A0ABW3QZ84</accession>
<name>A0ABW3QZ84_9PSEU</name>
<keyword evidence="3" id="KW-1185">Reference proteome</keyword>
<feature type="transmembrane region" description="Helical" evidence="1">
    <location>
        <begin position="38"/>
        <end position="56"/>
    </location>
</feature>
<evidence type="ECO:0008006" key="4">
    <source>
        <dbReference type="Google" id="ProtNLM"/>
    </source>
</evidence>
<reference evidence="3" key="1">
    <citation type="journal article" date="2019" name="Int. J. Syst. Evol. Microbiol.">
        <title>The Global Catalogue of Microorganisms (GCM) 10K type strain sequencing project: providing services to taxonomists for standard genome sequencing and annotation.</title>
        <authorList>
            <consortium name="The Broad Institute Genomics Platform"/>
            <consortium name="The Broad Institute Genome Sequencing Center for Infectious Disease"/>
            <person name="Wu L."/>
            <person name="Ma J."/>
        </authorList>
    </citation>
    <scope>NUCLEOTIDE SEQUENCE [LARGE SCALE GENOMIC DNA]</scope>
    <source>
        <strain evidence="3">CCUG 60214</strain>
    </source>
</reference>